<dbReference type="InParanoid" id="A0A067Q8G3"/>
<dbReference type="HOGENOM" id="CLU_2027081_0_0_1"/>
<dbReference type="AlphaFoldDB" id="A0A067Q8G3"/>
<accession>A0A067Q8G3</accession>
<sequence length="122" mass="13577">MIEALSNENSGEDNIFSPTESNDSRPYRLNEQLDSNRIYYEMADFIVPDDEFEEEEENARSSEENQESTNGDMHGEGTQVEDINRDSGIVVQGVESGSSTEASGPARPCQHIHKKGGGDHKR</sequence>
<feature type="compositionally biased region" description="Acidic residues" evidence="1">
    <location>
        <begin position="47"/>
        <end position="57"/>
    </location>
</feature>
<name>A0A067Q8G3_9AGAM</name>
<gene>
    <name evidence="2" type="ORF">JAAARDRAFT_46546</name>
</gene>
<evidence type="ECO:0000313" key="2">
    <source>
        <dbReference type="EMBL" id="KDQ58881.1"/>
    </source>
</evidence>
<evidence type="ECO:0000313" key="3">
    <source>
        <dbReference type="Proteomes" id="UP000027265"/>
    </source>
</evidence>
<organism evidence="2 3">
    <name type="scientific">Jaapia argillacea MUCL 33604</name>
    <dbReference type="NCBI Taxonomy" id="933084"/>
    <lineage>
        <taxon>Eukaryota</taxon>
        <taxon>Fungi</taxon>
        <taxon>Dikarya</taxon>
        <taxon>Basidiomycota</taxon>
        <taxon>Agaricomycotina</taxon>
        <taxon>Agaricomycetes</taxon>
        <taxon>Agaricomycetidae</taxon>
        <taxon>Jaapiales</taxon>
        <taxon>Jaapiaceae</taxon>
        <taxon>Jaapia</taxon>
    </lineage>
</organism>
<dbReference type="EMBL" id="KL197716">
    <property type="protein sequence ID" value="KDQ58881.1"/>
    <property type="molecule type" value="Genomic_DNA"/>
</dbReference>
<protein>
    <submittedName>
        <fullName evidence="2">Uncharacterized protein</fullName>
    </submittedName>
</protein>
<dbReference type="Proteomes" id="UP000027265">
    <property type="component" value="Unassembled WGS sequence"/>
</dbReference>
<evidence type="ECO:0000256" key="1">
    <source>
        <dbReference type="SAM" id="MobiDB-lite"/>
    </source>
</evidence>
<feature type="region of interest" description="Disordered" evidence="1">
    <location>
        <begin position="1"/>
        <end position="30"/>
    </location>
</feature>
<keyword evidence="3" id="KW-1185">Reference proteome</keyword>
<reference evidence="3" key="1">
    <citation type="journal article" date="2014" name="Proc. Natl. Acad. Sci. U.S.A.">
        <title>Extensive sampling of basidiomycete genomes demonstrates inadequacy of the white-rot/brown-rot paradigm for wood decay fungi.</title>
        <authorList>
            <person name="Riley R."/>
            <person name="Salamov A.A."/>
            <person name="Brown D.W."/>
            <person name="Nagy L.G."/>
            <person name="Floudas D."/>
            <person name="Held B.W."/>
            <person name="Levasseur A."/>
            <person name="Lombard V."/>
            <person name="Morin E."/>
            <person name="Otillar R."/>
            <person name="Lindquist E.A."/>
            <person name="Sun H."/>
            <person name="LaButti K.M."/>
            <person name="Schmutz J."/>
            <person name="Jabbour D."/>
            <person name="Luo H."/>
            <person name="Baker S.E."/>
            <person name="Pisabarro A.G."/>
            <person name="Walton J.D."/>
            <person name="Blanchette R.A."/>
            <person name="Henrissat B."/>
            <person name="Martin F."/>
            <person name="Cullen D."/>
            <person name="Hibbett D.S."/>
            <person name="Grigoriev I.V."/>
        </authorList>
    </citation>
    <scope>NUCLEOTIDE SEQUENCE [LARGE SCALE GENOMIC DNA]</scope>
    <source>
        <strain evidence="3">MUCL 33604</strain>
    </source>
</reference>
<proteinExistence type="predicted"/>
<feature type="region of interest" description="Disordered" evidence="1">
    <location>
        <begin position="46"/>
        <end position="122"/>
    </location>
</feature>